<dbReference type="SMART" id="SM00220">
    <property type="entry name" value="S_TKc"/>
    <property type="match status" value="1"/>
</dbReference>
<sequence>MPSPSVPRGRTGEPEHTVESEAEAHDHAAAQTEGLELAGRLGSGRGTRSWLAKEEQSREKFTVTFATGTSAQERGAQQRAMVRVAEYWVGVADPHLVAVRGTIGQGETAQALVTEHTEGNSLARRIVEDGRVPPAELSPILAAAARGLATLHDHGWVHGTMSPHRILLGPEGQVRIDGYGLPDTSGPTEPGETAQLVTAASWGHDDRPEMLDRAIARSPADDVKTLATLAWLALTGRSPGSDSHRVPLTLVCPAAPRGLVLMLEAALNDDLTTRPTAHEFATGIAAIPAVKVPSTSVRPQPPDIIRADGTEVKLGRTMLPRLRRGSTVAAAPHGRSRRHPLLLACAATALVACAWFALPGVIGTGGSPVAGEPQVAGSEESDISTPGESRVGPAPEVETTAPSATATEPGQDTTRAAEHAARALVTSRAEALAAGDQKALEAVYVPGSRLQKSDQSTIAHAAEQDVGSSGYTALSGLSMKVERIEALTTAPGEHGKPAENSHAGGAHTFYTEILTRGWHGEIPEGAHVERENATVRQTAHLTVTRTDEGWRIVDVTPVARQSR</sequence>
<dbReference type="Pfam" id="PF00069">
    <property type="entry name" value="Pkinase"/>
    <property type="match status" value="1"/>
</dbReference>
<dbReference type="SUPFAM" id="SSF56112">
    <property type="entry name" value="Protein kinase-like (PK-like)"/>
    <property type="match status" value="1"/>
</dbReference>
<dbReference type="Gene3D" id="1.10.510.10">
    <property type="entry name" value="Transferase(Phosphotransferase) domain 1"/>
    <property type="match status" value="1"/>
</dbReference>
<protein>
    <recommendedName>
        <fullName evidence="2">Protein kinase domain-containing protein</fullName>
    </recommendedName>
</protein>
<feature type="compositionally biased region" description="Basic and acidic residues" evidence="1">
    <location>
        <begin position="10"/>
        <end position="26"/>
    </location>
</feature>
<name>A0ABP8WI23_9MICC</name>
<comment type="caution">
    <text evidence="3">The sequence shown here is derived from an EMBL/GenBank/DDBJ whole genome shotgun (WGS) entry which is preliminary data.</text>
</comment>
<dbReference type="PROSITE" id="PS50011">
    <property type="entry name" value="PROTEIN_KINASE_DOM"/>
    <property type="match status" value="1"/>
</dbReference>
<reference evidence="4" key="1">
    <citation type="journal article" date="2019" name="Int. J. Syst. Evol. Microbiol.">
        <title>The Global Catalogue of Microorganisms (GCM) 10K type strain sequencing project: providing services to taxonomists for standard genome sequencing and annotation.</title>
        <authorList>
            <consortium name="The Broad Institute Genomics Platform"/>
            <consortium name="The Broad Institute Genome Sequencing Center for Infectious Disease"/>
            <person name="Wu L."/>
            <person name="Ma J."/>
        </authorList>
    </citation>
    <scope>NUCLEOTIDE SEQUENCE [LARGE SCALE GENOMIC DNA]</scope>
    <source>
        <strain evidence="4">JCM 18958</strain>
    </source>
</reference>
<gene>
    <name evidence="3" type="ORF">GCM10025781_03750</name>
</gene>
<accession>A0ABP8WI23</accession>
<proteinExistence type="predicted"/>
<feature type="compositionally biased region" description="Low complexity" evidence="1">
    <location>
        <begin position="393"/>
        <end position="409"/>
    </location>
</feature>
<organism evidence="3 4">
    <name type="scientific">Kocuria gwangalliensis</name>
    <dbReference type="NCBI Taxonomy" id="501592"/>
    <lineage>
        <taxon>Bacteria</taxon>
        <taxon>Bacillati</taxon>
        <taxon>Actinomycetota</taxon>
        <taxon>Actinomycetes</taxon>
        <taxon>Micrococcales</taxon>
        <taxon>Micrococcaceae</taxon>
        <taxon>Kocuria</taxon>
    </lineage>
</organism>
<evidence type="ECO:0000259" key="2">
    <source>
        <dbReference type="PROSITE" id="PS50011"/>
    </source>
</evidence>
<feature type="region of interest" description="Disordered" evidence="1">
    <location>
        <begin position="370"/>
        <end position="417"/>
    </location>
</feature>
<dbReference type="InterPro" id="IPR011009">
    <property type="entry name" value="Kinase-like_dom_sf"/>
</dbReference>
<feature type="region of interest" description="Disordered" evidence="1">
    <location>
        <begin position="1"/>
        <end position="26"/>
    </location>
</feature>
<evidence type="ECO:0000313" key="4">
    <source>
        <dbReference type="Proteomes" id="UP001501446"/>
    </source>
</evidence>
<evidence type="ECO:0000256" key="1">
    <source>
        <dbReference type="SAM" id="MobiDB-lite"/>
    </source>
</evidence>
<dbReference type="EMBL" id="BAABLN010000002">
    <property type="protein sequence ID" value="GAA4690170.1"/>
    <property type="molecule type" value="Genomic_DNA"/>
</dbReference>
<keyword evidence="4" id="KW-1185">Reference proteome</keyword>
<dbReference type="Proteomes" id="UP001501446">
    <property type="component" value="Unassembled WGS sequence"/>
</dbReference>
<dbReference type="InterPro" id="IPR000719">
    <property type="entry name" value="Prot_kinase_dom"/>
</dbReference>
<evidence type="ECO:0000313" key="3">
    <source>
        <dbReference type="EMBL" id="GAA4690170.1"/>
    </source>
</evidence>
<feature type="domain" description="Protein kinase" evidence="2">
    <location>
        <begin position="35"/>
        <end position="290"/>
    </location>
</feature>